<proteinExistence type="predicted"/>
<sequence length="54" mass="6149">MAKSSNYNGLNSVIIQALNNLQYSKVLAHYSYNCSHEDRKRIVNHLIDSAKVVQ</sequence>
<evidence type="ECO:0000313" key="1">
    <source>
        <dbReference type="EMBL" id="ESA20104.1"/>
    </source>
</evidence>
<dbReference type="AlphaFoldDB" id="U9UI78"/>
<protein>
    <submittedName>
        <fullName evidence="1">Uncharacterized protein</fullName>
    </submittedName>
</protein>
<accession>U9UI78</accession>
<dbReference type="HOGENOM" id="CLU_3051472_0_0_1"/>
<name>U9UI78_RHIID</name>
<dbReference type="EMBL" id="KI277650">
    <property type="protein sequence ID" value="ESA20104.1"/>
    <property type="molecule type" value="Genomic_DNA"/>
</dbReference>
<reference evidence="1" key="1">
    <citation type="submission" date="2013-07" db="EMBL/GenBank/DDBJ databases">
        <title>The genome of an arbuscular mycorrhizal fungus provides insights into the evolution of the oldest plant symbiosis.</title>
        <authorList>
            <consortium name="DOE Joint Genome Institute"/>
            <person name="Tisserant E."/>
            <person name="Malbreil M."/>
            <person name="Kuo A."/>
            <person name="Kohler A."/>
            <person name="Symeonidi A."/>
            <person name="Balestrini R."/>
            <person name="Charron P."/>
            <person name="Duensing N."/>
            <person name="Frei-dit-Frey N."/>
            <person name="Gianinazzi-Pearson V."/>
            <person name="Gilbert B."/>
            <person name="Handa Y."/>
            <person name="Hijri M."/>
            <person name="Kaul R."/>
            <person name="Kawaguchi M."/>
            <person name="Krajinski F."/>
            <person name="Lammers P."/>
            <person name="Lapierre D."/>
            <person name="Masclaux F.G."/>
            <person name="Murat C."/>
            <person name="Morin E."/>
            <person name="Ndikumana S."/>
            <person name="Pagni M."/>
            <person name="Petitpierre D."/>
            <person name="Requena N."/>
            <person name="Rosikiewicz P."/>
            <person name="Riley R."/>
            <person name="Saito K."/>
            <person name="San Clemente H."/>
            <person name="Shapiro H."/>
            <person name="van Tuinen D."/>
            <person name="Becard G."/>
            <person name="Bonfante P."/>
            <person name="Paszkowski U."/>
            <person name="Shachar-Hill Y."/>
            <person name="Young J.P."/>
            <person name="Sanders I.R."/>
            <person name="Henrissat B."/>
            <person name="Rensing S.A."/>
            <person name="Grigoriev I.V."/>
            <person name="Corradi N."/>
            <person name="Roux C."/>
            <person name="Martin F."/>
        </authorList>
    </citation>
    <scope>NUCLEOTIDE SEQUENCE</scope>
    <source>
        <strain evidence="1">DAOM 197198</strain>
    </source>
</reference>
<gene>
    <name evidence="1" type="ORF">GLOINDRAFT_18885</name>
</gene>
<organism evidence="1">
    <name type="scientific">Rhizophagus irregularis (strain DAOM 181602 / DAOM 197198 / MUCL 43194)</name>
    <name type="common">Arbuscular mycorrhizal fungus</name>
    <name type="synonym">Glomus intraradices</name>
    <dbReference type="NCBI Taxonomy" id="747089"/>
    <lineage>
        <taxon>Eukaryota</taxon>
        <taxon>Fungi</taxon>
        <taxon>Fungi incertae sedis</taxon>
        <taxon>Mucoromycota</taxon>
        <taxon>Glomeromycotina</taxon>
        <taxon>Glomeromycetes</taxon>
        <taxon>Glomerales</taxon>
        <taxon>Glomeraceae</taxon>
        <taxon>Rhizophagus</taxon>
    </lineage>
</organism>